<keyword evidence="2 4" id="KW-0479">Metal-binding</keyword>
<evidence type="ECO:0000259" key="5">
    <source>
        <dbReference type="PROSITE" id="PS51007"/>
    </source>
</evidence>
<gene>
    <name evidence="6" type="primary">cycA_2</name>
    <name evidence="6" type="ORF">Mcate_01581</name>
</gene>
<evidence type="ECO:0000256" key="3">
    <source>
        <dbReference type="ARBA" id="ARBA00023004"/>
    </source>
</evidence>
<dbReference type="Pfam" id="PF00034">
    <property type="entry name" value="Cytochrom_C"/>
    <property type="match status" value="1"/>
</dbReference>
<dbReference type="PANTHER" id="PTHR35008:SF8">
    <property type="entry name" value="ALCOHOL DEHYDROGENASE CYTOCHROME C SUBUNIT"/>
    <property type="match status" value="1"/>
</dbReference>
<evidence type="ECO:0000256" key="2">
    <source>
        <dbReference type="ARBA" id="ARBA00022723"/>
    </source>
</evidence>
<dbReference type="Gene3D" id="1.10.760.10">
    <property type="entry name" value="Cytochrome c-like domain"/>
    <property type="match status" value="2"/>
</dbReference>
<dbReference type="GO" id="GO:0046872">
    <property type="term" value="F:metal ion binding"/>
    <property type="evidence" value="ECO:0007669"/>
    <property type="project" value="UniProtKB-KW"/>
</dbReference>
<feature type="domain" description="Cytochrome c" evidence="5">
    <location>
        <begin position="85"/>
        <end position="177"/>
    </location>
</feature>
<dbReference type="AlphaFoldDB" id="A0A399E2M6"/>
<dbReference type="GO" id="GO:0020037">
    <property type="term" value="F:heme binding"/>
    <property type="evidence" value="ECO:0007669"/>
    <property type="project" value="InterPro"/>
</dbReference>
<evidence type="ECO:0000256" key="1">
    <source>
        <dbReference type="ARBA" id="ARBA00022617"/>
    </source>
</evidence>
<dbReference type="InterPro" id="IPR009056">
    <property type="entry name" value="Cyt_c-like_dom"/>
</dbReference>
<comment type="caution">
    <text evidence="6">The sequence shown here is derived from an EMBL/GenBank/DDBJ whole genome shotgun (WGS) entry which is preliminary data.</text>
</comment>
<dbReference type="PROSITE" id="PS51007">
    <property type="entry name" value="CYTC"/>
    <property type="match status" value="1"/>
</dbReference>
<dbReference type="InterPro" id="IPR036909">
    <property type="entry name" value="Cyt_c-like_dom_sf"/>
</dbReference>
<dbReference type="EMBL" id="QWKX01000035">
    <property type="protein sequence ID" value="RIH76860.1"/>
    <property type="molecule type" value="Genomic_DNA"/>
</dbReference>
<name>A0A399E2M6_9DEIN</name>
<organism evidence="6 7">
    <name type="scientific">Meiothermus taiwanensis</name>
    <dbReference type="NCBI Taxonomy" id="172827"/>
    <lineage>
        <taxon>Bacteria</taxon>
        <taxon>Thermotogati</taxon>
        <taxon>Deinococcota</taxon>
        <taxon>Deinococci</taxon>
        <taxon>Thermales</taxon>
        <taxon>Thermaceae</taxon>
        <taxon>Meiothermus</taxon>
    </lineage>
</organism>
<sequence length="216" mass="22894">MGLGQNALPEGPGRELVLQKCQTCHDIGFVSRERQPRDRWDAIITEMQSYGLRLTNEERAAILNYLATYLAPGAAAPAPASPAASAPANGAALYSNCVGCHQANGAGVPGVFPPLAGHIPDILAAKGGREWLVQVLLYGLQGSISVKGANYNGMMPAYPQLSNAEIAALLNHIATQWGNAFPSGQSPFTPEEIQAQRNKNLTAQQVLAARQQLGLR</sequence>
<evidence type="ECO:0000313" key="6">
    <source>
        <dbReference type="EMBL" id="RIH76860.1"/>
    </source>
</evidence>
<keyword evidence="1 4" id="KW-0349">Heme</keyword>
<evidence type="ECO:0000313" key="7">
    <source>
        <dbReference type="Proteomes" id="UP000266089"/>
    </source>
</evidence>
<dbReference type="InterPro" id="IPR051459">
    <property type="entry name" value="Cytochrome_c-type_DH"/>
</dbReference>
<dbReference type="GO" id="GO:0009055">
    <property type="term" value="F:electron transfer activity"/>
    <property type="evidence" value="ECO:0007669"/>
    <property type="project" value="InterPro"/>
</dbReference>
<proteinExistence type="predicted"/>
<dbReference type="OrthoDB" id="31970at2"/>
<dbReference type="Proteomes" id="UP000266089">
    <property type="component" value="Unassembled WGS sequence"/>
</dbReference>
<keyword evidence="3 4" id="KW-0408">Iron</keyword>
<dbReference type="SUPFAM" id="SSF46626">
    <property type="entry name" value="Cytochrome c"/>
    <property type="match status" value="2"/>
</dbReference>
<protein>
    <submittedName>
        <fullName evidence="6">Cytochrome c-552</fullName>
    </submittedName>
</protein>
<evidence type="ECO:0000256" key="4">
    <source>
        <dbReference type="PROSITE-ProRule" id="PRU00433"/>
    </source>
</evidence>
<accession>A0A399E2M6</accession>
<dbReference type="PANTHER" id="PTHR35008">
    <property type="entry name" value="BLL4482 PROTEIN-RELATED"/>
    <property type="match status" value="1"/>
</dbReference>
<reference evidence="6 7" key="1">
    <citation type="submission" date="2018-08" db="EMBL/GenBank/DDBJ databases">
        <title>Meiothermus cateniformans JCM 15151 genome sequencing project.</title>
        <authorList>
            <person name="Da Costa M.S."/>
            <person name="Albuquerque L."/>
            <person name="Raposo P."/>
            <person name="Froufe H.J.C."/>
            <person name="Barroso C.S."/>
            <person name="Egas C."/>
        </authorList>
    </citation>
    <scope>NUCLEOTIDE SEQUENCE [LARGE SCALE GENOMIC DNA]</scope>
    <source>
        <strain evidence="6 7">JCM 15151</strain>
    </source>
</reference>